<dbReference type="InterPro" id="IPR007191">
    <property type="entry name" value="Sec8_exocyst_N"/>
</dbReference>
<dbReference type="GO" id="GO:0090522">
    <property type="term" value="P:vesicle tethering involved in exocytosis"/>
    <property type="evidence" value="ECO:0007669"/>
    <property type="project" value="UniProtKB-UniRule"/>
</dbReference>
<dbReference type="GO" id="GO:0004177">
    <property type="term" value="F:aminopeptidase activity"/>
    <property type="evidence" value="ECO:0007669"/>
    <property type="project" value="UniProtKB-KW"/>
</dbReference>
<dbReference type="AlphaFoldDB" id="A0A9W8DX63"/>
<dbReference type="Pfam" id="PF04048">
    <property type="entry name" value="Sec8_N"/>
    <property type="match status" value="1"/>
</dbReference>
<accession>A0A9W8DX63</accession>
<protein>
    <recommendedName>
        <fullName evidence="4">Exocyst complex component Sec8</fullName>
    </recommendedName>
</protein>
<keyword evidence="1 4" id="KW-0813">Transport</keyword>
<sequence>MSDEERKEYALQKAEYVLSQIDGKWSFIKDRKFNPVALALQMTDSSSLGLDYNVFHNYHMALNASLEDIINEYYTSFNTSILSFSGLHDRISGASSSINHTRTDLISVKQLLTEERSSVEQLYAKSKQTEEVISIINKIIEVRNIPSEVSKLSQEKKFVEAAKKLSQGLKFVSNPEFKPIKTLFVLEQKLNKEKEDLVKVIIEELHNHVYLMSPYSERKAALEDDSEDEDAGKLSKTIEVKRKAEDNPEADSYSYVGKLLECLFTINMGTETIKNIYHRIPQEISNLVDRIIVEVEDRSKAIIGQVKLFSPDSLDDTEGEILDEYFRVLLGGFESVLEYHHHIAKTIDKLVETQKEANYDGPQHNFPKYNIQNVWNSMKEEIGAMLKNYLIPSDNTNNSNGLGNEQDDEFGDSGEKPSFKLFEIDIKSTSRQTAENIYDSITAKMDQLAISNNVNNNILATNGPVLIDQYSGKKKVYTHKLLAKPKIEHSPIIFNAAIRFVDHISETFFPDEPPRATGIFLHEFFFRVYLPHVEDVSAQKFQQVITAPDTFLSDTASTGVTIFKSAVQLIPMIRNFSRLLTSLSLFKNDTFDITLDLSRKYYGCCLNLFHSILSGPNGRKYTSARWAENEDLVQLLDMIMSLTTLKGWVDFSTHAEREIKLEEELKMDRSLYSGELISDPKKLITLAILQQTLKWFMAQLRLIDADRAKKLEDGQVKVETTIIKAQRKMLDEIIDKYNALAVECLVILRIEVRVCCIYHLDLATREGDYRINQNEVETDRYIQILNSQLALYQEKIQDVLASDELNFVFGGVSILMAHMLIVNTRYIREFNMAGAQKMIRNVLSLQQNLTNISLSGESGLDKARKFYELYGRGIEGTLHHITNEGPSFTFDEYKRLFDFVYTNYAADPTYNIQNDEIPSYETAIENLKSSLGV</sequence>
<feature type="domain" description="Exocyst complex component Sec8 N-terminal" evidence="5">
    <location>
        <begin position="17"/>
        <end position="151"/>
    </location>
</feature>
<dbReference type="GO" id="GO:0000145">
    <property type="term" value="C:exocyst"/>
    <property type="evidence" value="ECO:0007669"/>
    <property type="project" value="UniProtKB-UniRule"/>
</dbReference>
<gene>
    <name evidence="7" type="primary">SEC8</name>
    <name evidence="7" type="ORF">H4219_000599</name>
</gene>
<dbReference type="OrthoDB" id="272977at2759"/>
<dbReference type="Pfam" id="PF20652">
    <property type="entry name" value="Sec8_C"/>
    <property type="match status" value="1"/>
</dbReference>
<evidence type="ECO:0000256" key="4">
    <source>
        <dbReference type="RuleBase" id="RU367079"/>
    </source>
</evidence>
<keyword evidence="2 4" id="KW-0268">Exocytosis</keyword>
<comment type="caution">
    <text evidence="7">The sequence shown here is derived from an EMBL/GenBank/DDBJ whole genome shotgun (WGS) entry which is preliminary data.</text>
</comment>
<dbReference type="PANTHER" id="PTHR14146:SF0">
    <property type="entry name" value="EXOCYST COMPLEX COMPONENT 4"/>
    <property type="match status" value="1"/>
</dbReference>
<evidence type="ECO:0000256" key="2">
    <source>
        <dbReference type="ARBA" id="ARBA00022483"/>
    </source>
</evidence>
<evidence type="ECO:0000313" key="8">
    <source>
        <dbReference type="Proteomes" id="UP001150538"/>
    </source>
</evidence>
<dbReference type="GO" id="GO:0006904">
    <property type="term" value="P:vesicle docking involved in exocytosis"/>
    <property type="evidence" value="ECO:0007669"/>
    <property type="project" value="InterPro"/>
</dbReference>
<dbReference type="PANTHER" id="PTHR14146">
    <property type="entry name" value="EXOCYST COMPLEX COMPONENT 4"/>
    <property type="match status" value="1"/>
</dbReference>
<feature type="domain" description="Exocyst complex component Sec8 middle helical bundle" evidence="6">
    <location>
        <begin position="247"/>
        <end position="495"/>
    </location>
</feature>
<keyword evidence="7" id="KW-0645">Protease</keyword>
<organism evidence="7 8">
    <name type="scientific">Mycoemilia scoparia</name>
    <dbReference type="NCBI Taxonomy" id="417184"/>
    <lineage>
        <taxon>Eukaryota</taxon>
        <taxon>Fungi</taxon>
        <taxon>Fungi incertae sedis</taxon>
        <taxon>Zoopagomycota</taxon>
        <taxon>Kickxellomycotina</taxon>
        <taxon>Kickxellomycetes</taxon>
        <taxon>Kickxellales</taxon>
        <taxon>Kickxellaceae</taxon>
        <taxon>Mycoemilia</taxon>
    </lineage>
</organism>
<evidence type="ECO:0000313" key="7">
    <source>
        <dbReference type="EMBL" id="KAJ1921562.1"/>
    </source>
</evidence>
<dbReference type="GO" id="GO:0006893">
    <property type="term" value="P:Golgi to plasma membrane transport"/>
    <property type="evidence" value="ECO:0007669"/>
    <property type="project" value="TreeGrafter"/>
</dbReference>
<dbReference type="GO" id="GO:0006612">
    <property type="term" value="P:protein targeting to membrane"/>
    <property type="evidence" value="ECO:0007669"/>
    <property type="project" value="UniProtKB-UniRule"/>
</dbReference>
<keyword evidence="7" id="KW-0031">Aminopeptidase</keyword>
<keyword evidence="8" id="KW-1185">Reference proteome</keyword>
<comment type="function">
    <text evidence="4">Component of the exocyst complex involved in the docking of exocytic vesicles with fusion sites on the plasma membrane.</text>
</comment>
<name>A0A9W8DX63_9FUNG</name>
<keyword evidence="3 4" id="KW-0653">Protein transport</keyword>
<evidence type="ECO:0000256" key="1">
    <source>
        <dbReference type="ARBA" id="ARBA00022448"/>
    </source>
</evidence>
<reference evidence="7" key="1">
    <citation type="submission" date="2022-07" db="EMBL/GenBank/DDBJ databases">
        <title>Phylogenomic reconstructions and comparative analyses of Kickxellomycotina fungi.</title>
        <authorList>
            <person name="Reynolds N.K."/>
            <person name="Stajich J.E."/>
            <person name="Barry K."/>
            <person name="Grigoriev I.V."/>
            <person name="Crous P."/>
            <person name="Smith M.E."/>
        </authorList>
    </citation>
    <scope>NUCLEOTIDE SEQUENCE</scope>
    <source>
        <strain evidence="7">NBRC 100468</strain>
    </source>
</reference>
<keyword evidence="7" id="KW-0378">Hydrolase</keyword>
<comment type="similarity">
    <text evidence="4">Belongs to the SEC8 family.</text>
</comment>
<evidence type="ECO:0000259" key="6">
    <source>
        <dbReference type="Pfam" id="PF20652"/>
    </source>
</evidence>
<proteinExistence type="inferred from homology"/>
<evidence type="ECO:0000256" key="3">
    <source>
        <dbReference type="ARBA" id="ARBA00022927"/>
    </source>
</evidence>
<dbReference type="InterPro" id="IPR039682">
    <property type="entry name" value="Sec8/EXOC4"/>
</dbReference>
<dbReference type="GO" id="GO:0015031">
    <property type="term" value="P:protein transport"/>
    <property type="evidence" value="ECO:0007669"/>
    <property type="project" value="UniProtKB-KW"/>
</dbReference>
<evidence type="ECO:0000259" key="5">
    <source>
        <dbReference type="Pfam" id="PF04048"/>
    </source>
</evidence>
<dbReference type="Proteomes" id="UP001150538">
    <property type="component" value="Unassembled WGS sequence"/>
</dbReference>
<dbReference type="InterPro" id="IPR048630">
    <property type="entry name" value="Sec8_M"/>
</dbReference>
<dbReference type="EMBL" id="JANBPU010000004">
    <property type="protein sequence ID" value="KAJ1921562.1"/>
    <property type="molecule type" value="Genomic_DNA"/>
</dbReference>